<evidence type="ECO:0000313" key="3">
    <source>
        <dbReference type="Proteomes" id="UP000648239"/>
    </source>
</evidence>
<reference evidence="2 3" key="1">
    <citation type="submission" date="2020-08" db="EMBL/GenBank/DDBJ databases">
        <title>Acidobacteriota in marine sediments use diverse sulfur dissimilation pathways.</title>
        <authorList>
            <person name="Wasmund K."/>
        </authorList>
    </citation>
    <scope>NUCLEOTIDE SEQUENCE [LARGE SCALE GENOMIC DNA]</scope>
    <source>
        <strain evidence="2">MAG AM4</strain>
    </source>
</reference>
<gene>
    <name evidence="2" type="ORF">IFK94_15110</name>
</gene>
<feature type="chain" id="PRO_5035204978" description="Outer membrane protein beta-barrel domain-containing protein" evidence="1">
    <location>
        <begin position="24"/>
        <end position="171"/>
    </location>
</feature>
<name>A0A8J7CFF7_9BACT</name>
<evidence type="ECO:0000313" key="2">
    <source>
        <dbReference type="EMBL" id="MBD3869449.1"/>
    </source>
</evidence>
<proteinExistence type="predicted"/>
<feature type="signal peptide" evidence="1">
    <location>
        <begin position="1"/>
        <end position="23"/>
    </location>
</feature>
<comment type="caution">
    <text evidence="2">The sequence shown here is derived from an EMBL/GenBank/DDBJ whole genome shotgun (WGS) entry which is preliminary data.</text>
</comment>
<protein>
    <recommendedName>
        <fullName evidence="4">Outer membrane protein beta-barrel domain-containing protein</fullName>
    </recommendedName>
</protein>
<dbReference type="EMBL" id="JACXWD010000090">
    <property type="protein sequence ID" value="MBD3869449.1"/>
    <property type="molecule type" value="Genomic_DNA"/>
</dbReference>
<organism evidence="2 3">
    <name type="scientific">Candidatus Polarisedimenticola svalbardensis</name>
    <dbReference type="NCBI Taxonomy" id="2886004"/>
    <lineage>
        <taxon>Bacteria</taxon>
        <taxon>Pseudomonadati</taxon>
        <taxon>Acidobacteriota</taxon>
        <taxon>Candidatus Polarisedimenticolia</taxon>
        <taxon>Candidatus Polarisedimenticolales</taxon>
        <taxon>Candidatus Polarisedimenticolaceae</taxon>
        <taxon>Candidatus Polarisedimenticola</taxon>
    </lineage>
</organism>
<dbReference type="AlphaFoldDB" id="A0A8J7CFF7"/>
<accession>A0A8J7CFF7</accession>
<sequence length="171" mass="18102">MPLKIRTLAILGVAVLLCGIAMADELEEGTKELQFDFSLVDSSAGSNVTISGSLGWVLTTHHQAGPVISFSRDDPDEGATVDGIAFGGFYNYNFSIISDMLVPYVGGRLELYAGDLGDLYDSGVAVYGGLRLMTGNRAALNVRLFHEQKAGSGNIEDLDSTGLTAGISIFF</sequence>
<evidence type="ECO:0008006" key="4">
    <source>
        <dbReference type="Google" id="ProtNLM"/>
    </source>
</evidence>
<dbReference type="Proteomes" id="UP000648239">
    <property type="component" value="Unassembled WGS sequence"/>
</dbReference>
<keyword evidence="1" id="KW-0732">Signal</keyword>
<evidence type="ECO:0000256" key="1">
    <source>
        <dbReference type="SAM" id="SignalP"/>
    </source>
</evidence>